<dbReference type="EMBL" id="CABM01000043">
    <property type="protein sequence ID" value="CBH97453.1"/>
    <property type="molecule type" value="Genomic_DNA"/>
</dbReference>
<reference evidence="8" key="1">
    <citation type="submission" date="2009-10" db="EMBL/GenBank/DDBJ databases">
        <title>Diversity of trophic interactions inside an arsenic-rich microbial ecosystem.</title>
        <authorList>
            <person name="Bertin P.N."/>
            <person name="Heinrich-Salmeron A."/>
            <person name="Pelletier E."/>
            <person name="Goulhen-Chollet F."/>
            <person name="Arsene-Ploetze F."/>
            <person name="Gallien S."/>
            <person name="Calteau A."/>
            <person name="Vallenet D."/>
            <person name="Casiot C."/>
            <person name="Chane-Woon-Ming B."/>
            <person name="Giloteaux L."/>
            <person name="Barakat M."/>
            <person name="Bonnefoy V."/>
            <person name="Bruneel O."/>
            <person name="Chandler M."/>
            <person name="Cleiss J."/>
            <person name="Duran R."/>
            <person name="Elbaz-Poulichet F."/>
            <person name="Fonknechten N."/>
            <person name="Lauga B."/>
            <person name="Mornico D."/>
            <person name="Ortet P."/>
            <person name="Schaeffer C."/>
            <person name="Siguier P."/>
            <person name="Alexander Thil Smith A."/>
            <person name="Van Dorsselaer A."/>
            <person name="Weissenbach J."/>
            <person name="Medigue C."/>
            <person name="Le Paslier D."/>
        </authorList>
    </citation>
    <scope>NUCLEOTIDE SEQUENCE</scope>
</reference>
<dbReference type="GO" id="GO:1990281">
    <property type="term" value="C:efflux pump complex"/>
    <property type="evidence" value="ECO:0007669"/>
    <property type="project" value="TreeGrafter"/>
</dbReference>
<proteinExistence type="predicted"/>
<keyword evidence="4" id="KW-0812">Transmembrane</keyword>
<evidence type="ECO:0000256" key="2">
    <source>
        <dbReference type="ARBA" id="ARBA00022448"/>
    </source>
</evidence>
<name>E6PR98_9ZZZZ</name>
<dbReference type="PANTHER" id="PTHR30026">
    <property type="entry name" value="OUTER MEMBRANE PROTEIN TOLC"/>
    <property type="match status" value="1"/>
</dbReference>
<dbReference type="GO" id="GO:0015288">
    <property type="term" value="F:porin activity"/>
    <property type="evidence" value="ECO:0007669"/>
    <property type="project" value="TreeGrafter"/>
</dbReference>
<keyword evidence="3" id="KW-1134">Transmembrane beta strand</keyword>
<dbReference type="InterPro" id="IPR051906">
    <property type="entry name" value="TolC-like"/>
</dbReference>
<comment type="caution">
    <text evidence="8">The sequence shown here is derived from an EMBL/GenBank/DDBJ whole genome shotgun (WGS) entry which is preliminary data.</text>
</comment>
<evidence type="ECO:0000256" key="3">
    <source>
        <dbReference type="ARBA" id="ARBA00022452"/>
    </source>
</evidence>
<evidence type="ECO:0000256" key="5">
    <source>
        <dbReference type="ARBA" id="ARBA00023136"/>
    </source>
</evidence>
<evidence type="ECO:0000256" key="6">
    <source>
        <dbReference type="ARBA" id="ARBA00023237"/>
    </source>
</evidence>
<accession>E6PR98</accession>
<dbReference type="InterPro" id="IPR003423">
    <property type="entry name" value="OMP_efflux"/>
</dbReference>
<dbReference type="Gene3D" id="1.20.1600.10">
    <property type="entry name" value="Outer membrane efflux proteins (OEP)"/>
    <property type="match status" value="1"/>
</dbReference>
<evidence type="ECO:0000313" key="8">
    <source>
        <dbReference type="EMBL" id="CBH97453.1"/>
    </source>
</evidence>
<evidence type="ECO:0000256" key="4">
    <source>
        <dbReference type="ARBA" id="ARBA00022692"/>
    </source>
</evidence>
<protein>
    <submittedName>
        <fullName evidence="8">Putative type I secretion outer membrane TolC protein</fullName>
    </submittedName>
</protein>
<dbReference type="SUPFAM" id="SSF56954">
    <property type="entry name" value="Outer membrane efflux proteins (OEP)"/>
    <property type="match status" value="1"/>
</dbReference>
<keyword evidence="6" id="KW-0998">Cell outer membrane</keyword>
<gene>
    <name evidence="8" type="ORF">CARN2_2925</name>
</gene>
<dbReference type="AlphaFoldDB" id="E6PR98"/>
<dbReference type="Pfam" id="PF02321">
    <property type="entry name" value="OEP"/>
    <property type="match status" value="2"/>
</dbReference>
<sequence>METGQAAPEPAPFADMRNHPSTHPQHLGPPGPRASAGRRRQAGKALALTLALGVGLAGAARAETLIQVFAQAQQYSPALRSAQANYQAALSRVPLARSRLLPQIAAGASLSGNAQNNSENPLLQRFGFPTSWDYVARDINLTATQALYRPADGIGVSQADIGARIAYTQLAQENQHLMVRVAAAYFDVLAAQDSLRSLQEQDKAIARQLESAKRNFAAGNGTIVDVRDAQARDDLTGARVIAAQNQVALAYSALQQLTGRMPGRPAGLMSDIRLPAPAGDAQSWAQAAENRNLAVEQARLAVDNARLEAKKAATGRLPTVDAYARLDHASTSGGSNLFPFGNRADVASIGVQIQVPIFTGHGVQSHVQETAHLLDKSQADLDTARLAAAQSARAAYLGLESGRAQVKALQAAVQSSQSSLQANETGYKVGVRVNIDVLNALSQLFEVKRQADKARYDVLVSDLKLKFAAGELSQQDLDAVNALLQPDVP</sequence>
<organism evidence="8">
    <name type="scientific">mine drainage metagenome</name>
    <dbReference type="NCBI Taxonomy" id="410659"/>
    <lineage>
        <taxon>unclassified sequences</taxon>
        <taxon>metagenomes</taxon>
        <taxon>ecological metagenomes</taxon>
    </lineage>
</organism>
<dbReference type="PANTHER" id="PTHR30026:SF20">
    <property type="entry name" value="OUTER MEMBRANE PROTEIN TOLC"/>
    <property type="match status" value="1"/>
</dbReference>
<dbReference type="GO" id="GO:0009279">
    <property type="term" value="C:cell outer membrane"/>
    <property type="evidence" value="ECO:0007669"/>
    <property type="project" value="UniProtKB-SubCell"/>
</dbReference>
<comment type="subcellular location">
    <subcellularLocation>
        <location evidence="1">Cell outer membrane</location>
    </subcellularLocation>
</comment>
<dbReference type="InterPro" id="IPR010130">
    <property type="entry name" value="T1SS_OMP_TolC"/>
</dbReference>
<keyword evidence="5" id="KW-0472">Membrane</keyword>
<evidence type="ECO:0000256" key="1">
    <source>
        <dbReference type="ARBA" id="ARBA00004442"/>
    </source>
</evidence>
<dbReference type="GO" id="GO:0015562">
    <property type="term" value="F:efflux transmembrane transporter activity"/>
    <property type="evidence" value="ECO:0007669"/>
    <property type="project" value="InterPro"/>
</dbReference>
<dbReference type="NCBIfam" id="TIGR01844">
    <property type="entry name" value="type_I_sec_TolC"/>
    <property type="match status" value="1"/>
</dbReference>
<keyword evidence="2" id="KW-0813">Transport</keyword>
<feature type="region of interest" description="Disordered" evidence="7">
    <location>
        <begin position="1"/>
        <end position="40"/>
    </location>
</feature>
<evidence type="ECO:0000256" key="7">
    <source>
        <dbReference type="SAM" id="MobiDB-lite"/>
    </source>
</evidence>